<evidence type="ECO:0000256" key="5">
    <source>
        <dbReference type="SAM" id="Coils"/>
    </source>
</evidence>
<dbReference type="InterPro" id="IPR019786">
    <property type="entry name" value="Zinc_finger_PHD-type_CS"/>
</dbReference>
<dbReference type="AlphaFoldDB" id="A0AAN7ZDM6"/>
<dbReference type="InterPro" id="IPR013083">
    <property type="entry name" value="Znf_RING/FYVE/PHD"/>
</dbReference>
<dbReference type="InterPro" id="IPR019787">
    <property type="entry name" value="Znf_PHD-finger"/>
</dbReference>
<feature type="domain" description="PHD-type" evidence="6">
    <location>
        <begin position="56"/>
        <end position="118"/>
    </location>
</feature>
<keyword evidence="3" id="KW-0862">Zinc</keyword>
<dbReference type="InterPro" id="IPR001965">
    <property type="entry name" value="Znf_PHD"/>
</dbReference>
<gene>
    <name evidence="7" type="ORF">RI129_012094</name>
</gene>
<name>A0AAN7ZDM6_9COLE</name>
<evidence type="ECO:0000256" key="3">
    <source>
        <dbReference type="ARBA" id="ARBA00022833"/>
    </source>
</evidence>
<evidence type="ECO:0000256" key="1">
    <source>
        <dbReference type="ARBA" id="ARBA00022723"/>
    </source>
</evidence>
<keyword evidence="8" id="KW-1185">Reference proteome</keyword>
<accession>A0AAN7ZDM6</accession>
<dbReference type="SMART" id="SM00249">
    <property type="entry name" value="PHD"/>
    <property type="match status" value="1"/>
</dbReference>
<protein>
    <recommendedName>
        <fullName evidence="6">PHD-type domain-containing protein</fullName>
    </recommendedName>
</protein>
<evidence type="ECO:0000313" key="8">
    <source>
        <dbReference type="Proteomes" id="UP001329430"/>
    </source>
</evidence>
<dbReference type="SUPFAM" id="SSF57903">
    <property type="entry name" value="FYVE/PHD zinc finger"/>
    <property type="match status" value="1"/>
</dbReference>
<evidence type="ECO:0000256" key="4">
    <source>
        <dbReference type="PROSITE-ProRule" id="PRU00146"/>
    </source>
</evidence>
<organism evidence="7 8">
    <name type="scientific">Pyrocoelia pectoralis</name>
    <dbReference type="NCBI Taxonomy" id="417401"/>
    <lineage>
        <taxon>Eukaryota</taxon>
        <taxon>Metazoa</taxon>
        <taxon>Ecdysozoa</taxon>
        <taxon>Arthropoda</taxon>
        <taxon>Hexapoda</taxon>
        <taxon>Insecta</taxon>
        <taxon>Pterygota</taxon>
        <taxon>Neoptera</taxon>
        <taxon>Endopterygota</taxon>
        <taxon>Coleoptera</taxon>
        <taxon>Polyphaga</taxon>
        <taxon>Elateriformia</taxon>
        <taxon>Elateroidea</taxon>
        <taxon>Lampyridae</taxon>
        <taxon>Lampyrinae</taxon>
        <taxon>Pyrocoelia</taxon>
    </lineage>
</organism>
<evidence type="ECO:0000313" key="7">
    <source>
        <dbReference type="EMBL" id="KAK5639602.1"/>
    </source>
</evidence>
<dbReference type="EMBL" id="JAVRBK010000009">
    <property type="protein sequence ID" value="KAK5639602.1"/>
    <property type="molecule type" value="Genomic_DNA"/>
</dbReference>
<dbReference type="GO" id="GO:0008270">
    <property type="term" value="F:zinc ion binding"/>
    <property type="evidence" value="ECO:0007669"/>
    <property type="project" value="UniProtKB-KW"/>
</dbReference>
<comment type="caution">
    <text evidence="7">The sequence shown here is derived from an EMBL/GenBank/DDBJ whole genome shotgun (WGS) entry which is preliminary data.</text>
</comment>
<dbReference type="InterPro" id="IPR011011">
    <property type="entry name" value="Znf_FYVE_PHD"/>
</dbReference>
<dbReference type="PANTHER" id="PTHR37445">
    <property type="entry name" value="PROTEIN CBG24663"/>
    <property type="match status" value="1"/>
</dbReference>
<keyword evidence="5" id="KW-0175">Coiled coil</keyword>
<proteinExistence type="predicted"/>
<feature type="coiled-coil region" evidence="5">
    <location>
        <begin position="156"/>
        <end position="190"/>
    </location>
</feature>
<reference evidence="7 8" key="1">
    <citation type="journal article" date="2024" name="Insects">
        <title>An Improved Chromosome-Level Genome Assembly of the Firefly Pyrocoelia pectoralis.</title>
        <authorList>
            <person name="Fu X."/>
            <person name="Meyer-Rochow V.B."/>
            <person name="Ballantyne L."/>
            <person name="Zhu X."/>
        </authorList>
    </citation>
    <scope>NUCLEOTIDE SEQUENCE [LARGE SCALE GENOMIC DNA]</scope>
    <source>
        <strain evidence="7">XCY_ONT2</strain>
    </source>
</reference>
<evidence type="ECO:0000259" key="6">
    <source>
        <dbReference type="PROSITE" id="PS50016"/>
    </source>
</evidence>
<dbReference type="CDD" id="cd15489">
    <property type="entry name" value="PHD_SF"/>
    <property type="match status" value="1"/>
</dbReference>
<dbReference type="PROSITE" id="PS01359">
    <property type="entry name" value="ZF_PHD_1"/>
    <property type="match status" value="1"/>
</dbReference>
<dbReference type="PROSITE" id="PS50016">
    <property type="entry name" value="ZF_PHD_2"/>
    <property type="match status" value="1"/>
</dbReference>
<dbReference type="Proteomes" id="UP001329430">
    <property type="component" value="Chromosome 9"/>
</dbReference>
<keyword evidence="1" id="KW-0479">Metal-binding</keyword>
<keyword evidence="2 4" id="KW-0863">Zinc-finger</keyword>
<dbReference type="PANTHER" id="PTHR37445:SF3">
    <property type="entry name" value="ZINC FINGER PHD-TYPE DOMAIN-CONTAINING PROTEIN"/>
    <property type="match status" value="1"/>
</dbReference>
<evidence type="ECO:0000256" key="2">
    <source>
        <dbReference type="ARBA" id="ARBA00022771"/>
    </source>
</evidence>
<dbReference type="Gene3D" id="3.30.40.10">
    <property type="entry name" value="Zinc/RING finger domain, C3HC4 (zinc finger)"/>
    <property type="match status" value="1"/>
</dbReference>
<sequence>MERHVEGKHEQTKSNIKILRQSNVIILPTPILCSSIPLLEMKLADFDLPLLLDIERMYCKLCTKFIHPRSASLKCLKCSEYYHVNCTGLDESKAKYFLNEAENKKNGDYWLCDNCNPGKNEIDSDGDEVTVDASVIEATIDKVLNKQLKTLKSELLKSINADIKKINSRIDSIEKRQNELYNELKNVKETSTNFNKFELFDEMEDRRRRSRNVILYNMIESRKTALTDKISDDTTMVTTILEKYNMASEPIKVIRLGKTKNDVPRPTKVIFKSEETAIDFLKHGRSIVMNEKEVKVRSDLTPNQRDQLKYLNEELQARTQSGEKDLVIKYINGVPKIMKKSKPSVPKN</sequence>